<name>A0A2I2FAE7_ASPCN</name>
<feature type="chain" id="PRO_5014172596" evidence="2">
    <location>
        <begin position="21"/>
        <end position="630"/>
    </location>
</feature>
<evidence type="ECO:0000256" key="1">
    <source>
        <dbReference type="SAM" id="MobiDB-lite"/>
    </source>
</evidence>
<dbReference type="Proteomes" id="UP000234585">
    <property type="component" value="Unassembled WGS sequence"/>
</dbReference>
<dbReference type="GeneID" id="36524571"/>
<feature type="signal peptide" evidence="2">
    <location>
        <begin position="1"/>
        <end position="20"/>
    </location>
</feature>
<keyword evidence="2" id="KW-0732">Signal</keyword>
<organism evidence="3 4">
    <name type="scientific">Aspergillus candidus</name>
    <dbReference type="NCBI Taxonomy" id="41067"/>
    <lineage>
        <taxon>Eukaryota</taxon>
        <taxon>Fungi</taxon>
        <taxon>Dikarya</taxon>
        <taxon>Ascomycota</taxon>
        <taxon>Pezizomycotina</taxon>
        <taxon>Eurotiomycetes</taxon>
        <taxon>Eurotiomycetidae</taxon>
        <taxon>Eurotiales</taxon>
        <taxon>Aspergillaceae</taxon>
        <taxon>Aspergillus</taxon>
        <taxon>Aspergillus subgen. Circumdati</taxon>
    </lineage>
</organism>
<reference evidence="3 4" key="1">
    <citation type="submission" date="2017-12" db="EMBL/GenBank/DDBJ databases">
        <authorList>
            <consortium name="DOE Joint Genome Institute"/>
            <person name="Haridas S."/>
            <person name="Kjaerbolling I."/>
            <person name="Vesth T.C."/>
            <person name="Frisvad J.C."/>
            <person name="Nybo J.L."/>
            <person name="Theobald S."/>
            <person name="Kuo A."/>
            <person name="Bowyer P."/>
            <person name="Matsuda Y."/>
            <person name="Mondo S."/>
            <person name="Lyhne E.K."/>
            <person name="Kogle M.E."/>
            <person name="Clum A."/>
            <person name="Lipzen A."/>
            <person name="Salamov A."/>
            <person name="Ngan C.Y."/>
            <person name="Daum C."/>
            <person name="Chiniquy J."/>
            <person name="Barry K."/>
            <person name="LaButti K."/>
            <person name="Simmons B.A."/>
            <person name="Magnuson J.K."/>
            <person name="Mortensen U.H."/>
            <person name="Larsen T.O."/>
            <person name="Grigoriev I.V."/>
            <person name="Baker S.E."/>
            <person name="Andersen M.R."/>
            <person name="Nordberg H.P."/>
            <person name="Cantor M.N."/>
            <person name="Hua S.X."/>
        </authorList>
    </citation>
    <scope>NUCLEOTIDE SEQUENCE [LARGE SCALE GENOMIC DNA]</scope>
    <source>
        <strain evidence="3 4">CBS 102.13</strain>
    </source>
</reference>
<evidence type="ECO:0000256" key="2">
    <source>
        <dbReference type="SAM" id="SignalP"/>
    </source>
</evidence>
<dbReference type="RefSeq" id="XP_024671615.1">
    <property type="nucleotide sequence ID" value="XM_024817411.1"/>
</dbReference>
<protein>
    <submittedName>
        <fullName evidence="3">Putative alpha-1,3-glucanase/mutanase</fullName>
    </submittedName>
</protein>
<dbReference type="EMBL" id="KZ559141">
    <property type="protein sequence ID" value="PLB37603.1"/>
    <property type="molecule type" value="Genomic_DNA"/>
</dbReference>
<dbReference type="InterPro" id="IPR005197">
    <property type="entry name" value="Glyco_hydro_71"/>
</dbReference>
<dbReference type="OrthoDB" id="3257981at2759"/>
<gene>
    <name evidence="3" type="ORF">BDW47DRAFT_131867</name>
</gene>
<dbReference type="Pfam" id="PF03659">
    <property type="entry name" value="Glyco_hydro_71"/>
    <property type="match status" value="1"/>
</dbReference>
<feature type="compositionally biased region" description="Low complexity" evidence="1">
    <location>
        <begin position="494"/>
        <end position="550"/>
    </location>
</feature>
<sequence>MKTVNLFATILSTLGLLAQALPSSDATLDTMAASNRLVFAHFMIGIVSNRNKASDYDSDMQRAKSLGIDAFALNIGVDPYTDQQLGLAYESAANNGMKVFISFDFNWYHTGQGTQVGQKIAQYASKPAQLMVDDKVFVSSFAGDGLDVAAMRSAAGRPVFFAPNFHPSYGTNMDQVDGLLNWMAWPNDGNNKAPRPGANVSVQAGDQEYIKALNGKAYIAPASPWFFTHFGPEVSYSKNWVFPGDLLWYERWNDLLAMGPRFIEIVTWNDYGESHYIGPLSSPHTDDGCSKWVNDMPHDGWLDISKPYIAAYKAGDTSVDGYIKDEELVYWYRPAPREVNCDATDTCMVGANNSSGNYFMGRPNGWESMADAVFVVAMLKSPATVTVNSGGKVQTFEAPAGASAFQAPMGVGSQWFALSRGEQTVLSGTSLLPIIDGCVCGLYNFNPYVGTLPAQPLDVLQPDGLAAFTSGLKVSTCQATPSLGKSTPTPPPSASTTSGGTAPPTTTSKSSTTTGKPPTTTSQPTTTTKSTTTTSSRTTTTTTGGTPPGTACIGGTGPGNYLGLCDFCCHYGYCPPGPCTCTKYGAPVPTPPTTGANGVPLAGLDDSYLGLCSFACNHGYCPPTACTTRS</sequence>
<dbReference type="Gene3D" id="3.20.20.80">
    <property type="entry name" value="Glycosidases"/>
    <property type="match status" value="1"/>
</dbReference>
<dbReference type="GO" id="GO:0051118">
    <property type="term" value="F:glucan endo-1,3-alpha-glucosidase activity"/>
    <property type="evidence" value="ECO:0007669"/>
    <property type="project" value="InterPro"/>
</dbReference>
<evidence type="ECO:0000313" key="4">
    <source>
        <dbReference type="Proteomes" id="UP000234585"/>
    </source>
</evidence>
<proteinExistence type="predicted"/>
<keyword evidence="4" id="KW-1185">Reference proteome</keyword>
<dbReference type="STRING" id="41067.A0A2I2FAE7"/>
<feature type="region of interest" description="Disordered" evidence="1">
    <location>
        <begin position="479"/>
        <end position="550"/>
    </location>
</feature>
<dbReference type="AlphaFoldDB" id="A0A2I2FAE7"/>
<accession>A0A2I2FAE7</accession>
<dbReference type="CDD" id="cd11577">
    <property type="entry name" value="GH71"/>
    <property type="match status" value="1"/>
</dbReference>
<evidence type="ECO:0000313" key="3">
    <source>
        <dbReference type="EMBL" id="PLB37603.1"/>
    </source>
</evidence>